<protein>
    <recommendedName>
        <fullName evidence="8">G-protein coupled receptors family 1 profile domain-containing protein</fullName>
    </recommendedName>
</protein>
<feature type="transmembrane region" description="Helical" evidence="7">
    <location>
        <begin position="281"/>
        <end position="304"/>
    </location>
</feature>
<dbReference type="Gene3D" id="1.20.1070.10">
    <property type="entry name" value="Rhodopsin 7-helix transmembrane proteins"/>
    <property type="match status" value="1"/>
</dbReference>
<comment type="similarity">
    <text evidence="2 6">Belongs to the G-protein coupled receptor 1 family.</text>
</comment>
<feature type="transmembrane region" description="Helical" evidence="7">
    <location>
        <begin position="6"/>
        <end position="30"/>
    </location>
</feature>
<dbReference type="GO" id="GO:0016020">
    <property type="term" value="C:membrane"/>
    <property type="evidence" value="ECO:0007669"/>
    <property type="project" value="UniProtKB-SubCell"/>
</dbReference>
<keyword evidence="6" id="KW-0807">Transducer</keyword>
<feature type="transmembrane region" description="Helical" evidence="7">
    <location>
        <begin position="244"/>
        <end position="269"/>
    </location>
</feature>
<dbReference type="PROSITE" id="PS00237">
    <property type="entry name" value="G_PROTEIN_RECEP_F1_1"/>
    <property type="match status" value="1"/>
</dbReference>
<keyword evidence="6" id="KW-0675">Receptor</keyword>
<evidence type="ECO:0000256" key="7">
    <source>
        <dbReference type="SAM" id="Phobius"/>
    </source>
</evidence>
<keyword evidence="3 6" id="KW-0812">Transmembrane</keyword>
<dbReference type="PANTHER" id="PTHR47760:SF1">
    <property type="entry name" value="G-PROTEIN COUPLED RECEPTORS FAMILY 1 PROFILE DOMAIN-CONTAINING PROTEIN"/>
    <property type="match status" value="1"/>
</dbReference>
<dbReference type="EMBL" id="VTPC01086825">
    <property type="protein sequence ID" value="KAF2886692.1"/>
    <property type="molecule type" value="Genomic_DNA"/>
</dbReference>
<evidence type="ECO:0000313" key="9">
    <source>
        <dbReference type="EMBL" id="KAF2886692.1"/>
    </source>
</evidence>
<feature type="domain" description="G-protein coupled receptors family 1 profile" evidence="8">
    <location>
        <begin position="23"/>
        <end position="301"/>
    </location>
</feature>
<dbReference type="OrthoDB" id="10033446at2759"/>
<dbReference type="CDD" id="cd14978">
    <property type="entry name" value="7tmA_FMRFamide_R-like"/>
    <property type="match status" value="1"/>
</dbReference>
<feature type="transmembrane region" description="Helical" evidence="7">
    <location>
        <begin position="42"/>
        <end position="63"/>
    </location>
</feature>
<dbReference type="GO" id="GO:0004930">
    <property type="term" value="F:G protein-coupled receptor activity"/>
    <property type="evidence" value="ECO:0007669"/>
    <property type="project" value="UniProtKB-KW"/>
</dbReference>
<dbReference type="InterPro" id="IPR000276">
    <property type="entry name" value="GPCR_Rhodpsn"/>
</dbReference>
<feature type="transmembrane region" description="Helical" evidence="7">
    <location>
        <begin position="124"/>
        <end position="144"/>
    </location>
</feature>
<comment type="caution">
    <text evidence="9">The sequence shown here is derived from an EMBL/GenBank/DDBJ whole genome shotgun (WGS) entry which is preliminary data.</text>
</comment>
<sequence length="353" mass="40210">MTKLTHIAYQIIAPTLIILGILGNALNLIVLSRPFLNECTRIYLRALAIADLNVLIFQIPTIIRLNHIQGGSMFFAIYHAHLELVLVTTFIAFSVYIVMGLTIERYISVCVPTMFNTLHTKRNAKIFLVSCFVIAFITSVPLFLLKLVCRTNNECHKWSIEENIEITETIYWYVYLCISETLIRIGPAVVLIILNTLIIRKFRIVSKKRKNFLIPSQQFDFKNSRLVLGGVCLRSKKFQEEKRLIILLQAVMVLFFLTMIPSSCLSLLYSESENLKLSYQIFRAVANLLETANSALNFCAYFLCSKEFRTGLSSIFVRNPVENNRKRASVNESDLKGGDNIQTITIENGNTSS</sequence>
<dbReference type="InterPro" id="IPR017452">
    <property type="entry name" value="GPCR_Rhodpsn_7TM"/>
</dbReference>
<proteinExistence type="inferred from homology"/>
<keyword evidence="10" id="KW-1185">Reference proteome</keyword>
<evidence type="ECO:0000256" key="4">
    <source>
        <dbReference type="ARBA" id="ARBA00022989"/>
    </source>
</evidence>
<dbReference type="PROSITE" id="PS50262">
    <property type="entry name" value="G_PROTEIN_RECEP_F1_2"/>
    <property type="match status" value="1"/>
</dbReference>
<evidence type="ECO:0000256" key="6">
    <source>
        <dbReference type="RuleBase" id="RU000688"/>
    </source>
</evidence>
<evidence type="ECO:0000259" key="8">
    <source>
        <dbReference type="PROSITE" id="PS50262"/>
    </source>
</evidence>
<name>A0A8K0G373_IGNLU</name>
<keyword evidence="5 7" id="KW-0472">Membrane</keyword>
<comment type="subcellular location">
    <subcellularLocation>
        <location evidence="1">Membrane</location>
    </subcellularLocation>
</comment>
<keyword evidence="4 7" id="KW-1133">Transmembrane helix</keyword>
<dbReference type="AlphaFoldDB" id="A0A8K0G373"/>
<dbReference type="PRINTS" id="PR00237">
    <property type="entry name" value="GPCRRHODOPSN"/>
</dbReference>
<evidence type="ECO:0000256" key="1">
    <source>
        <dbReference type="ARBA" id="ARBA00004370"/>
    </source>
</evidence>
<evidence type="ECO:0000256" key="5">
    <source>
        <dbReference type="ARBA" id="ARBA00023136"/>
    </source>
</evidence>
<keyword evidence="6" id="KW-0297">G-protein coupled receptor</keyword>
<dbReference type="InterPro" id="IPR053093">
    <property type="entry name" value="GPCR-like"/>
</dbReference>
<dbReference type="Pfam" id="PF00001">
    <property type="entry name" value="7tm_1"/>
    <property type="match status" value="1"/>
</dbReference>
<organism evidence="9 10">
    <name type="scientific">Ignelater luminosus</name>
    <name type="common">Cucubano</name>
    <name type="synonym">Pyrophorus luminosus</name>
    <dbReference type="NCBI Taxonomy" id="2038154"/>
    <lineage>
        <taxon>Eukaryota</taxon>
        <taxon>Metazoa</taxon>
        <taxon>Ecdysozoa</taxon>
        <taxon>Arthropoda</taxon>
        <taxon>Hexapoda</taxon>
        <taxon>Insecta</taxon>
        <taxon>Pterygota</taxon>
        <taxon>Neoptera</taxon>
        <taxon>Endopterygota</taxon>
        <taxon>Coleoptera</taxon>
        <taxon>Polyphaga</taxon>
        <taxon>Elateriformia</taxon>
        <taxon>Elateroidea</taxon>
        <taxon>Elateridae</taxon>
        <taxon>Agrypninae</taxon>
        <taxon>Pyrophorini</taxon>
        <taxon>Ignelater</taxon>
    </lineage>
</organism>
<dbReference type="PANTHER" id="PTHR47760">
    <property type="entry name" value="G-PROTEIN COUPLED RECEPTOR B0563.6-LIKE PROTEIN-RELATED"/>
    <property type="match status" value="1"/>
</dbReference>
<dbReference type="SUPFAM" id="SSF81321">
    <property type="entry name" value="Family A G protein-coupled receptor-like"/>
    <property type="match status" value="1"/>
</dbReference>
<evidence type="ECO:0000256" key="3">
    <source>
        <dbReference type="ARBA" id="ARBA00022692"/>
    </source>
</evidence>
<dbReference type="Proteomes" id="UP000801492">
    <property type="component" value="Unassembled WGS sequence"/>
</dbReference>
<evidence type="ECO:0000256" key="2">
    <source>
        <dbReference type="ARBA" id="ARBA00010663"/>
    </source>
</evidence>
<gene>
    <name evidence="9" type="ORF">ILUMI_19481</name>
</gene>
<accession>A0A8K0G373</accession>
<feature type="transmembrane region" description="Helical" evidence="7">
    <location>
        <begin position="172"/>
        <end position="199"/>
    </location>
</feature>
<reference evidence="9" key="1">
    <citation type="submission" date="2019-08" db="EMBL/GenBank/DDBJ databases">
        <title>The genome of the North American firefly Photinus pyralis.</title>
        <authorList>
            <consortium name="Photinus pyralis genome working group"/>
            <person name="Fallon T.R."/>
            <person name="Sander Lower S.E."/>
            <person name="Weng J.-K."/>
        </authorList>
    </citation>
    <scope>NUCLEOTIDE SEQUENCE</scope>
    <source>
        <strain evidence="9">TRF0915ILg1</strain>
        <tissue evidence="9">Whole body</tissue>
    </source>
</reference>
<feature type="transmembrane region" description="Helical" evidence="7">
    <location>
        <begin position="75"/>
        <end position="103"/>
    </location>
</feature>
<evidence type="ECO:0000313" key="10">
    <source>
        <dbReference type="Proteomes" id="UP000801492"/>
    </source>
</evidence>